<reference evidence="9 10" key="1">
    <citation type="submission" date="2015-11" db="EMBL/GenBank/DDBJ databases">
        <title>Genomic analysis of 38 Legionella species identifies large and diverse effector repertoires.</title>
        <authorList>
            <person name="Burstein D."/>
            <person name="Amaro F."/>
            <person name="Zusman T."/>
            <person name="Lifshitz Z."/>
            <person name="Cohen O."/>
            <person name="Gilbert J.A."/>
            <person name="Pupko T."/>
            <person name="Shuman H.A."/>
            <person name="Segal G."/>
        </authorList>
    </citation>
    <scope>NUCLEOTIDE SEQUENCE [LARGE SCALE GENOMIC DNA]</scope>
    <source>
        <strain evidence="9 10">ATCC 49751</strain>
    </source>
</reference>
<organism evidence="9 10">
    <name type="scientific">Legionella lansingensis</name>
    <dbReference type="NCBI Taxonomy" id="45067"/>
    <lineage>
        <taxon>Bacteria</taxon>
        <taxon>Pseudomonadati</taxon>
        <taxon>Pseudomonadota</taxon>
        <taxon>Gammaproteobacteria</taxon>
        <taxon>Legionellales</taxon>
        <taxon>Legionellaceae</taxon>
        <taxon>Legionella</taxon>
    </lineage>
</organism>
<evidence type="ECO:0000256" key="5">
    <source>
        <dbReference type="ARBA" id="ARBA00022729"/>
    </source>
</evidence>
<dbReference type="GO" id="GO:0003676">
    <property type="term" value="F:nucleic acid binding"/>
    <property type="evidence" value="ECO:0007669"/>
    <property type="project" value="InterPro"/>
</dbReference>
<feature type="signal peptide" evidence="7">
    <location>
        <begin position="1"/>
        <end position="22"/>
    </location>
</feature>
<protein>
    <submittedName>
        <fullName evidence="9">Arginine-binding periplasmic protein</fullName>
    </submittedName>
</protein>
<dbReference type="PANTHER" id="PTHR35936">
    <property type="entry name" value="MEMBRANE-BOUND LYTIC MUREIN TRANSGLYCOSYLASE F"/>
    <property type="match status" value="1"/>
</dbReference>
<comment type="similarity">
    <text evidence="2 6">Belongs to the bacterial solute-binding protein 3 family.</text>
</comment>
<dbReference type="EMBL" id="LNYI01000033">
    <property type="protein sequence ID" value="KTD20914.1"/>
    <property type="molecule type" value="Genomic_DNA"/>
</dbReference>
<dbReference type="InterPro" id="IPR001638">
    <property type="entry name" value="Solute-binding_3/MltF_N"/>
</dbReference>
<evidence type="ECO:0000313" key="9">
    <source>
        <dbReference type="EMBL" id="KTD20914.1"/>
    </source>
</evidence>
<evidence type="ECO:0000256" key="1">
    <source>
        <dbReference type="ARBA" id="ARBA00004196"/>
    </source>
</evidence>
<comment type="subcellular location">
    <subcellularLocation>
        <location evidence="1">Cell envelope</location>
    </subcellularLocation>
</comment>
<dbReference type="GO" id="GO:0030313">
    <property type="term" value="C:cell envelope"/>
    <property type="evidence" value="ECO:0007669"/>
    <property type="project" value="UniProtKB-SubCell"/>
</dbReference>
<dbReference type="Proteomes" id="UP000054869">
    <property type="component" value="Unassembled WGS sequence"/>
</dbReference>
<dbReference type="GO" id="GO:0008168">
    <property type="term" value="F:methyltransferase activity"/>
    <property type="evidence" value="ECO:0007669"/>
    <property type="project" value="UniProtKB-KW"/>
</dbReference>
<dbReference type="STRING" id="45067.Llan_1644"/>
<dbReference type="Pfam" id="PF00497">
    <property type="entry name" value="SBP_bac_3"/>
    <property type="match status" value="1"/>
</dbReference>
<dbReference type="GO" id="GO:0032259">
    <property type="term" value="P:methylation"/>
    <property type="evidence" value="ECO:0007669"/>
    <property type="project" value="UniProtKB-KW"/>
</dbReference>
<dbReference type="RefSeq" id="WP_035914877.1">
    <property type="nucleotide sequence ID" value="NZ_CAAAJD010000002.1"/>
</dbReference>
<evidence type="ECO:0000256" key="3">
    <source>
        <dbReference type="ARBA" id="ARBA00022603"/>
    </source>
</evidence>
<dbReference type="eggNOG" id="COG0834">
    <property type="taxonomic scope" value="Bacteria"/>
</dbReference>
<evidence type="ECO:0000256" key="2">
    <source>
        <dbReference type="ARBA" id="ARBA00010333"/>
    </source>
</evidence>
<feature type="domain" description="Solute-binding protein family 3/N-terminal" evidence="8">
    <location>
        <begin position="23"/>
        <end position="244"/>
    </location>
</feature>
<keyword evidence="10" id="KW-1185">Reference proteome</keyword>
<evidence type="ECO:0000256" key="7">
    <source>
        <dbReference type="SAM" id="SignalP"/>
    </source>
</evidence>
<dbReference type="SUPFAM" id="SSF53850">
    <property type="entry name" value="Periplasmic binding protein-like II"/>
    <property type="match status" value="1"/>
</dbReference>
<sequence>MKQFRTALLAFFLSLYLPSTYADIKVGTVFFDPPFVTSMNQGFDVELILLLCQKINTPCQLMPMDFNKLFPALDNGTIDLAIGGIVISEARLKKYIFTLPYMLSKGQFLISNKSTLQTLNDLAREKVGVLKGEQDSSVFANYLNQNFPGQFTIIDFDDIEDLVNALSTGNIAAAFIHESTALYWQQNGGGQFKLLGTPTIVGEGIAIMTLPQNNQLVQQLNAQLQAIEKDGSYLNLYQTYFGQEQ</sequence>
<gene>
    <name evidence="9" type="ORF">Llan_1644</name>
</gene>
<dbReference type="OrthoDB" id="5650375at2"/>
<keyword evidence="4" id="KW-0808">Transferase</keyword>
<keyword evidence="5 7" id="KW-0732">Signal</keyword>
<evidence type="ECO:0000256" key="4">
    <source>
        <dbReference type="ARBA" id="ARBA00022679"/>
    </source>
</evidence>
<keyword evidence="3" id="KW-0489">Methyltransferase</keyword>
<feature type="chain" id="PRO_5006914912" evidence="7">
    <location>
        <begin position="23"/>
        <end position="245"/>
    </location>
</feature>
<dbReference type="PROSITE" id="PS01039">
    <property type="entry name" value="SBP_BACTERIAL_3"/>
    <property type="match status" value="1"/>
</dbReference>
<dbReference type="SMART" id="SM00062">
    <property type="entry name" value="PBPb"/>
    <property type="match status" value="1"/>
</dbReference>
<evidence type="ECO:0000256" key="6">
    <source>
        <dbReference type="RuleBase" id="RU003744"/>
    </source>
</evidence>
<dbReference type="PATRIC" id="fig|45067.4.peg.1723"/>
<dbReference type="PROSITE" id="PS00092">
    <property type="entry name" value="N6_MTASE"/>
    <property type="match status" value="1"/>
</dbReference>
<dbReference type="Gene3D" id="3.40.190.10">
    <property type="entry name" value="Periplasmic binding protein-like II"/>
    <property type="match status" value="2"/>
</dbReference>
<comment type="caution">
    <text evidence="9">The sequence shown here is derived from an EMBL/GenBank/DDBJ whole genome shotgun (WGS) entry which is preliminary data.</text>
</comment>
<evidence type="ECO:0000313" key="10">
    <source>
        <dbReference type="Proteomes" id="UP000054869"/>
    </source>
</evidence>
<evidence type="ECO:0000259" key="8">
    <source>
        <dbReference type="SMART" id="SM00062"/>
    </source>
</evidence>
<dbReference type="AlphaFoldDB" id="A0A0W0VLB2"/>
<dbReference type="InterPro" id="IPR002052">
    <property type="entry name" value="DNA_methylase_N6_adenine_CS"/>
</dbReference>
<dbReference type="InterPro" id="IPR018313">
    <property type="entry name" value="SBP_3_CS"/>
</dbReference>
<name>A0A0W0VLB2_9GAMM</name>
<proteinExistence type="inferred from homology"/>
<dbReference type="PANTHER" id="PTHR35936:SF37">
    <property type="entry name" value="AMINO ACID ABC TRANSPORTER SUBSTRATE-BINDING PROTEIN"/>
    <property type="match status" value="1"/>
</dbReference>
<accession>A0A0W0VLB2</accession>